<dbReference type="Gene3D" id="3.10.50.30">
    <property type="entry name" value="Transcription elongation factor, GreA/GreB, C-terminal domain"/>
    <property type="match status" value="1"/>
</dbReference>
<comment type="caution">
    <text evidence="12">The sequence shown here is derived from an EMBL/GenBank/DDBJ whole genome shotgun (WGS) entry which is preliminary data.</text>
</comment>
<accession>A0A1G1W5P5</accession>
<keyword evidence="5 8" id="KW-0804">Transcription</keyword>
<evidence type="ECO:0000256" key="4">
    <source>
        <dbReference type="ARBA" id="ARBA00023125"/>
    </source>
</evidence>
<dbReference type="InterPro" id="IPR006359">
    <property type="entry name" value="Tscrpt_elong_fac_GreA"/>
</dbReference>
<keyword evidence="12" id="KW-0251">Elongation factor</keyword>
<dbReference type="InterPro" id="IPR036805">
    <property type="entry name" value="Tscrpt_elong_fac_GreA/B_N_sf"/>
</dbReference>
<dbReference type="Gene3D" id="1.10.287.180">
    <property type="entry name" value="Transcription elongation factor, GreA/GreB, N-terminal domain"/>
    <property type="match status" value="1"/>
</dbReference>
<keyword evidence="4 8" id="KW-0238">DNA-binding</keyword>
<dbReference type="InterPro" id="IPR028624">
    <property type="entry name" value="Tscrpt_elong_fac_GreA/B"/>
</dbReference>
<feature type="domain" description="Transcription elongation factor GreA/GreB N-terminal" evidence="11">
    <location>
        <begin position="6"/>
        <end position="76"/>
    </location>
</feature>
<sequence length="153" mass="17213">MEKAKIFLTKQGLEKLQKEYEDLTKIRRKEVTKRIARAREFGDIAENSEYDSAREEQSFIEGRIIELEEILRNAKVVTQVEKPGLVQVGSRVKVEVNGERDEFIIVSSIEADPMQGKISDQSPVGKTLIGTKVGDVVTVASTIKSTYTIIEIN</sequence>
<dbReference type="InterPro" id="IPR001437">
    <property type="entry name" value="Tscrpt_elong_fac_GreA/B_C"/>
</dbReference>
<dbReference type="InterPro" id="IPR023459">
    <property type="entry name" value="Tscrpt_elong_fac_GreA/B_fam"/>
</dbReference>
<evidence type="ECO:0000256" key="8">
    <source>
        <dbReference type="HAMAP-Rule" id="MF_00105"/>
    </source>
</evidence>
<evidence type="ECO:0000259" key="11">
    <source>
        <dbReference type="Pfam" id="PF03449"/>
    </source>
</evidence>
<evidence type="ECO:0000259" key="10">
    <source>
        <dbReference type="Pfam" id="PF01272"/>
    </source>
</evidence>
<evidence type="ECO:0000256" key="7">
    <source>
        <dbReference type="ARBA" id="ARBA00030776"/>
    </source>
</evidence>
<evidence type="ECO:0000313" key="12">
    <source>
        <dbReference type="EMBL" id="OGY23006.1"/>
    </source>
</evidence>
<keyword evidence="3 8" id="KW-0805">Transcription regulation</keyword>
<organism evidence="12 13">
    <name type="scientific">Candidatus Woykebacteria bacterium RBG_13_40_15</name>
    <dbReference type="NCBI Taxonomy" id="1802593"/>
    <lineage>
        <taxon>Bacteria</taxon>
        <taxon>Candidatus Woykeibacteriota</taxon>
    </lineage>
</organism>
<name>A0A1G1W5P5_9BACT</name>
<dbReference type="PIRSF" id="PIRSF006092">
    <property type="entry name" value="GreA_GreB"/>
    <property type="match status" value="1"/>
</dbReference>
<keyword evidence="12" id="KW-0648">Protein biosynthesis</keyword>
<dbReference type="InterPro" id="IPR036953">
    <property type="entry name" value="GreA/GreB_C_sf"/>
</dbReference>
<evidence type="ECO:0000256" key="5">
    <source>
        <dbReference type="ARBA" id="ARBA00023163"/>
    </source>
</evidence>
<dbReference type="SUPFAM" id="SSF46557">
    <property type="entry name" value="GreA transcript cleavage protein, N-terminal domain"/>
    <property type="match status" value="1"/>
</dbReference>
<gene>
    <name evidence="8" type="primary">greA</name>
    <name evidence="12" type="ORF">A2172_03140</name>
</gene>
<dbReference type="Pfam" id="PF01272">
    <property type="entry name" value="GreA_GreB"/>
    <property type="match status" value="1"/>
</dbReference>
<evidence type="ECO:0000256" key="1">
    <source>
        <dbReference type="ARBA" id="ARBA00008213"/>
    </source>
</evidence>
<dbReference type="GO" id="GO:0070063">
    <property type="term" value="F:RNA polymerase binding"/>
    <property type="evidence" value="ECO:0007669"/>
    <property type="project" value="InterPro"/>
</dbReference>
<dbReference type="Proteomes" id="UP000176631">
    <property type="component" value="Unassembled WGS sequence"/>
</dbReference>
<dbReference type="InterPro" id="IPR022691">
    <property type="entry name" value="Tscrpt_elong_fac_GreA/B_N"/>
</dbReference>
<reference evidence="12 13" key="1">
    <citation type="journal article" date="2016" name="Nat. Commun.">
        <title>Thousands of microbial genomes shed light on interconnected biogeochemical processes in an aquifer system.</title>
        <authorList>
            <person name="Anantharaman K."/>
            <person name="Brown C.T."/>
            <person name="Hug L.A."/>
            <person name="Sharon I."/>
            <person name="Castelle C.J."/>
            <person name="Probst A.J."/>
            <person name="Thomas B.C."/>
            <person name="Singh A."/>
            <person name="Wilkins M.J."/>
            <person name="Karaoz U."/>
            <person name="Brodie E.L."/>
            <person name="Williams K.H."/>
            <person name="Hubbard S.S."/>
            <person name="Banfield J.F."/>
        </authorList>
    </citation>
    <scope>NUCLEOTIDE SEQUENCE [LARGE SCALE GENOMIC DNA]</scope>
</reference>
<protein>
    <recommendedName>
        <fullName evidence="2 8">Transcription elongation factor GreA</fullName>
    </recommendedName>
    <alternativeName>
        <fullName evidence="7 8">Transcript cleavage factor GreA</fullName>
    </alternativeName>
</protein>
<dbReference type="STRING" id="1802593.A2172_03140"/>
<dbReference type="AlphaFoldDB" id="A0A1G1W5P5"/>
<dbReference type="HAMAP" id="MF_00105">
    <property type="entry name" value="GreA_GreB"/>
    <property type="match status" value="1"/>
</dbReference>
<comment type="function">
    <text evidence="6 8 9">Necessary for efficient RNA polymerase transcription elongation past template-encoded arresting sites. The arresting sites in DNA have the property of trapping a certain fraction of elongating RNA polymerases that pass through, resulting in locked ternary complexes. Cleavage of the nascent transcript by cleavage factors such as GreA or GreB allows the resumption of elongation from the new 3'terminus. GreA releases sequences of 2 to 3 nucleotides.</text>
</comment>
<dbReference type="GO" id="GO:0003746">
    <property type="term" value="F:translation elongation factor activity"/>
    <property type="evidence" value="ECO:0007669"/>
    <property type="project" value="UniProtKB-KW"/>
</dbReference>
<dbReference type="PANTHER" id="PTHR30437">
    <property type="entry name" value="TRANSCRIPTION ELONGATION FACTOR GREA"/>
    <property type="match status" value="1"/>
</dbReference>
<comment type="similarity">
    <text evidence="1 8 9">Belongs to the GreA/GreB family.</text>
</comment>
<proteinExistence type="inferred from homology"/>
<evidence type="ECO:0000256" key="3">
    <source>
        <dbReference type="ARBA" id="ARBA00023015"/>
    </source>
</evidence>
<dbReference type="EMBL" id="MHCP01000030">
    <property type="protein sequence ID" value="OGY23006.1"/>
    <property type="molecule type" value="Genomic_DNA"/>
</dbReference>
<feature type="domain" description="Transcription elongation factor GreA/GreB C-terminal" evidence="10">
    <location>
        <begin position="84"/>
        <end position="153"/>
    </location>
</feature>
<evidence type="ECO:0000313" key="13">
    <source>
        <dbReference type="Proteomes" id="UP000176631"/>
    </source>
</evidence>
<evidence type="ECO:0000256" key="2">
    <source>
        <dbReference type="ARBA" id="ARBA00013729"/>
    </source>
</evidence>
<dbReference type="NCBIfam" id="NF001263">
    <property type="entry name" value="PRK00226.1-4"/>
    <property type="match status" value="1"/>
</dbReference>
<dbReference type="NCBIfam" id="TIGR01462">
    <property type="entry name" value="greA"/>
    <property type="match status" value="1"/>
</dbReference>
<dbReference type="GO" id="GO:0003677">
    <property type="term" value="F:DNA binding"/>
    <property type="evidence" value="ECO:0007669"/>
    <property type="project" value="UniProtKB-UniRule"/>
</dbReference>
<evidence type="ECO:0000256" key="6">
    <source>
        <dbReference type="ARBA" id="ARBA00024916"/>
    </source>
</evidence>
<dbReference type="PANTHER" id="PTHR30437:SF4">
    <property type="entry name" value="TRANSCRIPTION ELONGATION FACTOR GREA"/>
    <property type="match status" value="1"/>
</dbReference>
<dbReference type="Pfam" id="PF03449">
    <property type="entry name" value="GreA_GreB_N"/>
    <property type="match status" value="1"/>
</dbReference>
<evidence type="ECO:0000256" key="9">
    <source>
        <dbReference type="RuleBase" id="RU000556"/>
    </source>
</evidence>
<dbReference type="SUPFAM" id="SSF54534">
    <property type="entry name" value="FKBP-like"/>
    <property type="match status" value="1"/>
</dbReference>
<dbReference type="GO" id="GO:0032784">
    <property type="term" value="P:regulation of DNA-templated transcription elongation"/>
    <property type="evidence" value="ECO:0007669"/>
    <property type="project" value="UniProtKB-UniRule"/>
</dbReference>
<dbReference type="FunFam" id="1.10.287.180:FF:000001">
    <property type="entry name" value="Transcription elongation factor GreA"/>
    <property type="match status" value="1"/>
</dbReference>
<dbReference type="GO" id="GO:0006354">
    <property type="term" value="P:DNA-templated transcription elongation"/>
    <property type="evidence" value="ECO:0007669"/>
    <property type="project" value="TreeGrafter"/>
</dbReference>